<sequence length="447" mass="50368">MTTFPQEEVIAANIVKCIASSLSLTASSVIVHMIRNSTRGLKSSYSRIIFGLSIGDILQSCGTVIGPFAVPRGTPDSPMAFGTIASCDYSGFLVLLGYLTTVLYLVFLVYFFWRRVKYRIPPHKFAKKEEKYLHMLVWIIALILPIMALAQKALNPTKYGTYCIVRSYPDRCGEGEEEDENYIECTRGQSAPRLARGVWLVLASSLLCLFLFLGSITCYVRSIERNLSPVAPSDQQSHEREQEGDSDVVEDNQQEDWNEEITNDNGGQTENANDTVKKKESLTCRSFHQSALYILAFIISFGPPFALFANPKLAESEFKSLILWVTSTLLPSYGIFLILIYTRPKIKVLSEKFPEASWLLCFWIVITSGGEVPPECELRAPQYFPSSQIQPQVSRMSPQQEQQSVSIYSESAETNGVYYDGLRQSMLAYSRCEGWYVEIEEDSELSM</sequence>
<feature type="transmembrane region" description="Helical" evidence="6">
    <location>
        <begin position="132"/>
        <end position="150"/>
    </location>
</feature>
<dbReference type="PANTHER" id="PTHR23112:SF0">
    <property type="entry name" value="TRANSMEMBRANE PROTEIN 116"/>
    <property type="match status" value="1"/>
</dbReference>
<proteinExistence type="predicted"/>
<feature type="transmembrane region" description="Helical" evidence="6">
    <location>
        <begin position="46"/>
        <end position="69"/>
    </location>
</feature>
<dbReference type="GO" id="GO:0005886">
    <property type="term" value="C:plasma membrane"/>
    <property type="evidence" value="ECO:0007669"/>
    <property type="project" value="TreeGrafter"/>
</dbReference>
<dbReference type="PANTHER" id="PTHR23112">
    <property type="entry name" value="G PROTEIN-COUPLED RECEPTOR 157-RELATED"/>
    <property type="match status" value="1"/>
</dbReference>
<comment type="caution">
    <text evidence="8">The sequence shown here is derived from an EMBL/GenBank/DDBJ whole genome shotgun (WGS) entry which is preliminary data.</text>
</comment>
<feature type="transmembrane region" description="Helical" evidence="6">
    <location>
        <begin position="321"/>
        <end position="342"/>
    </location>
</feature>
<dbReference type="GO" id="GO:0007189">
    <property type="term" value="P:adenylate cyclase-activating G protein-coupled receptor signaling pathway"/>
    <property type="evidence" value="ECO:0007669"/>
    <property type="project" value="TreeGrafter"/>
</dbReference>
<dbReference type="SUPFAM" id="SSF81321">
    <property type="entry name" value="Family A G protein-coupled receptor-like"/>
    <property type="match status" value="1"/>
</dbReference>
<evidence type="ECO:0000256" key="5">
    <source>
        <dbReference type="SAM" id="MobiDB-lite"/>
    </source>
</evidence>
<comment type="subcellular location">
    <subcellularLocation>
        <location evidence="1">Membrane</location>
        <topology evidence="1">Multi-pass membrane protein</topology>
    </subcellularLocation>
</comment>
<evidence type="ECO:0000256" key="6">
    <source>
        <dbReference type="SAM" id="Phobius"/>
    </source>
</evidence>
<accession>A0AAD3GZ21</accession>
<dbReference type="AlphaFoldDB" id="A0AAD3GZ21"/>
<feature type="region of interest" description="Disordered" evidence="5">
    <location>
        <begin position="230"/>
        <end position="251"/>
    </location>
</feature>
<feature type="domain" description="G-protein coupled receptors family 1 profile" evidence="7">
    <location>
        <begin position="26"/>
        <end position="341"/>
    </location>
</feature>
<evidence type="ECO:0000256" key="1">
    <source>
        <dbReference type="ARBA" id="ARBA00004141"/>
    </source>
</evidence>
<protein>
    <recommendedName>
        <fullName evidence="7">G-protein coupled receptors family 1 profile domain-containing protein</fullName>
    </recommendedName>
</protein>
<dbReference type="EMBL" id="BLLK01000019">
    <property type="protein sequence ID" value="GFH44225.1"/>
    <property type="molecule type" value="Genomic_DNA"/>
</dbReference>
<keyword evidence="3 6" id="KW-1133">Transmembrane helix</keyword>
<gene>
    <name evidence="8" type="ORF">CTEN210_00699</name>
</gene>
<keyword evidence="4 6" id="KW-0472">Membrane</keyword>
<evidence type="ECO:0000256" key="2">
    <source>
        <dbReference type="ARBA" id="ARBA00022692"/>
    </source>
</evidence>
<dbReference type="InterPro" id="IPR017452">
    <property type="entry name" value="GPCR_Rhodpsn_7TM"/>
</dbReference>
<organism evidence="8 9">
    <name type="scientific">Chaetoceros tenuissimus</name>
    <dbReference type="NCBI Taxonomy" id="426638"/>
    <lineage>
        <taxon>Eukaryota</taxon>
        <taxon>Sar</taxon>
        <taxon>Stramenopiles</taxon>
        <taxon>Ochrophyta</taxon>
        <taxon>Bacillariophyta</taxon>
        <taxon>Coscinodiscophyceae</taxon>
        <taxon>Chaetocerotophycidae</taxon>
        <taxon>Chaetocerotales</taxon>
        <taxon>Chaetocerotaceae</taxon>
        <taxon>Chaetoceros</taxon>
    </lineage>
</organism>
<feature type="transmembrane region" description="Helical" evidence="6">
    <location>
        <begin position="12"/>
        <end position="34"/>
    </location>
</feature>
<dbReference type="PROSITE" id="PS50262">
    <property type="entry name" value="G_PROTEIN_RECEP_F1_2"/>
    <property type="match status" value="1"/>
</dbReference>
<feature type="transmembrane region" description="Helical" evidence="6">
    <location>
        <begin position="89"/>
        <end position="112"/>
    </location>
</feature>
<evidence type="ECO:0000313" key="9">
    <source>
        <dbReference type="Proteomes" id="UP001054902"/>
    </source>
</evidence>
<feature type="transmembrane region" description="Helical" evidence="6">
    <location>
        <begin position="291"/>
        <end position="309"/>
    </location>
</feature>
<evidence type="ECO:0000313" key="8">
    <source>
        <dbReference type="EMBL" id="GFH44225.1"/>
    </source>
</evidence>
<dbReference type="GO" id="GO:0004930">
    <property type="term" value="F:G protein-coupled receptor activity"/>
    <property type="evidence" value="ECO:0007669"/>
    <property type="project" value="TreeGrafter"/>
</dbReference>
<dbReference type="Gene3D" id="1.20.1070.10">
    <property type="entry name" value="Rhodopsin 7-helix transmembrane proteins"/>
    <property type="match status" value="1"/>
</dbReference>
<evidence type="ECO:0000256" key="4">
    <source>
        <dbReference type="ARBA" id="ARBA00023136"/>
    </source>
</evidence>
<feature type="transmembrane region" description="Helical" evidence="6">
    <location>
        <begin position="198"/>
        <end position="220"/>
    </location>
</feature>
<keyword evidence="9" id="KW-1185">Reference proteome</keyword>
<evidence type="ECO:0000256" key="3">
    <source>
        <dbReference type="ARBA" id="ARBA00022989"/>
    </source>
</evidence>
<keyword evidence="2 6" id="KW-0812">Transmembrane</keyword>
<name>A0AAD3GZ21_9STRA</name>
<reference evidence="8 9" key="1">
    <citation type="journal article" date="2021" name="Sci. Rep.">
        <title>The genome of the diatom Chaetoceros tenuissimus carries an ancient integrated fragment of an extant virus.</title>
        <authorList>
            <person name="Hongo Y."/>
            <person name="Kimura K."/>
            <person name="Takaki Y."/>
            <person name="Yoshida Y."/>
            <person name="Baba S."/>
            <person name="Kobayashi G."/>
            <person name="Nagasaki K."/>
            <person name="Hano T."/>
            <person name="Tomaru Y."/>
        </authorList>
    </citation>
    <scope>NUCLEOTIDE SEQUENCE [LARGE SCALE GENOMIC DNA]</scope>
    <source>
        <strain evidence="8 9">NIES-3715</strain>
    </source>
</reference>
<dbReference type="Proteomes" id="UP001054902">
    <property type="component" value="Unassembled WGS sequence"/>
</dbReference>
<evidence type="ECO:0000259" key="7">
    <source>
        <dbReference type="PROSITE" id="PS50262"/>
    </source>
</evidence>